<dbReference type="InterPro" id="IPR014001">
    <property type="entry name" value="Helicase_ATP-bd"/>
</dbReference>
<evidence type="ECO:0000256" key="2">
    <source>
        <dbReference type="ARBA" id="ARBA00022801"/>
    </source>
</evidence>
<feature type="compositionally biased region" description="Basic and acidic residues" evidence="4">
    <location>
        <begin position="48"/>
        <end position="60"/>
    </location>
</feature>
<dbReference type="PANTHER" id="PTHR45626:SF14">
    <property type="entry name" value="ATP-DEPENDENT DNA HELICASE (EUROFUNG)"/>
    <property type="match status" value="1"/>
</dbReference>
<feature type="compositionally biased region" description="Polar residues" evidence="4">
    <location>
        <begin position="159"/>
        <end position="170"/>
    </location>
</feature>
<feature type="compositionally biased region" description="Polar residues" evidence="4">
    <location>
        <begin position="89"/>
        <end position="100"/>
    </location>
</feature>
<feature type="compositionally biased region" description="Basic and acidic residues" evidence="4">
    <location>
        <begin position="431"/>
        <end position="441"/>
    </location>
</feature>
<proteinExistence type="predicted"/>
<evidence type="ECO:0000256" key="3">
    <source>
        <dbReference type="ARBA" id="ARBA00022840"/>
    </source>
</evidence>
<organism evidence="7 8">
    <name type="scientific">Synchytrium microbalum</name>
    <dbReference type="NCBI Taxonomy" id="1806994"/>
    <lineage>
        <taxon>Eukaryota</taxon>
        <taxon>Fungi</taxon>
        <taxon>Fungi incertae sedis</taxon>
        <taxon>Chytridiomycota</taxon>
        <taxon>Chytridiomycota incertae sedis</taxon>
        <taxon>Chytridiomycetes</taxon>
        <taxon>Synchytriales</taxon>
        <taxon>Synchytriaceae</taxon>
        <taxon>Synchytrium</taxon>
    </lineage>
</organism>
<name>A0A507BXZ9_9FUNG</name>
<feature type="region of interest" description="Disordered" evidence="4">
    <location>
        <begin position="1"/>
        <end position="199"/>
    </location>
</feature>
<dbReference type="GO" id="GO:0006281">
    <property type="term" value="P:DNA repair"/>
    <property type="evidence" value="ECO:0007669"/>
    <property type="project" value="TreeGrafter"/>
</dbReference>
<feature type="domain" description="Helicase C-terminal" evidence="6">
    <location>
        <begin position="731"/>
        <end position="883"/>
    </location>
</feature>
<dbReference type="GO" id="GO:0016787">
    <property type="term" value="F:hydrolase activity"/>
    <property type="evidence" value="ECO:0007669"/>
    <property type="project" value="UniProtKB-KW"/>
</dbReference>
<dbReference type="GO" id="GO:0005634">
    <property type="term" value="C:nucleus"/>
    <property type="evidence" value="ECO:0007669"/>
    <property type="project" value="TreeGrafter"/>
</dbReference>
<dbReference type="PROSITE" id="PS51192">
    <property type="entry name" value="HELICASE_ATP_BIND_1"/>
    <property type="match status" value="1"/>
</dbReference>
<feature type="domain" description="Helicase ATP-binding" evidence="5">
    <location>
        <begin position="324"/>
        <end position="515"/>
    </location>
</feature>
<evidence type="ECO:0008006" key="9">
    <source>
        <dbReference type="Google" id="ProtNLM"/>
    </source>
</evidence>
<evidence type="ECO:0000259" key="5">
    <source>
        <dbReference type="PROSITE" id="PS51192"/>
    </source>
</evidence>
<dbReference type="CDD" id="cd18793">
    <property type="entry name" value="SF2_C_SNF"/>
    <property type="match status" value="1"/>
</dbReference>
<keyword evidence="2" id="KW-0378">Hydrolase</keyword>
<gene>
    <name evidence="7" type="ORF">SmJEL517_g05813</name>
</gene>
<feature type="compositionally biased region" description="Low complexity" evidence="4">
    <location>
        <begin position="126"/>
        <end position="144"/>
    </location>
</feature>
<accession>A0A507BXZ9</accession>
<dbReference type="SUPFAM" id="SSF52540">
    <property type="entry name" value="P-loop containing nucleoside triphosphate hydrolases"/>
    <property type="match status" value="2"/>
</dbReference>
<dbReference type="EMBL" id="QEAO01000060">
    <property type="protein sequence ID" value="TPX30674.1"/>
    <property type="molecule type" value="Genomic_DNA"/>
</dbReference>
<evidence type="ECO:0000313" key="7">
    <source>
        <dbReference type="EMBL" id="TPX30674.1"/>
    </source>
</evidence>
<dbReference type="InterPro" id="IPR049730">
    <property type="entry name" value="SNF2/RAD54-like_C"/>
</dbReference>
<feature type="compositionally biased region" description="Polar residues" evidence="4">
    <location>
        <begin position="181"/>
        <end position="194"/>
    </location>
</feature>
<feature type="region of interest" description="Disordered" evidence="4">
    <location>
        <begin position="425"/>
        <end position="448"/>
    </location>
</feature>
<evidence type="ECO:0000259" key="6">
    <source>
        <dbReference type="PROSITE" id="PS51194"/>
    </source>
</evidence>
<dbReference type="Gene3D" id="3.40.50.10810">
    <property type="entry name" value="Tandem AAA-ATPase domain"/>
    <property type="match status" value="1"/>
</dbReference>
<dbReference type="STRING" id="1806994.A0A507BXZ9"/>
<dbReference type="Proteomes" id="UP000319731">
    <property type="component" value="Unassembled WGS sequence"/>
</dbReference>
<keyword evidence="1" id="KW-0547">Nucleotide-binding</keyword>
<evidence type="ECO:0000256" key="1">
    <source>
        <dbReference type="ARBA" id="ARBA00022741"/>
    </source>
</evidence>
<comment type="caution">
    <text evidence="7">The sequence shown here is derived from an EMBL/GenBank/DDBJ whole genome shotgun (WGS) entry which is preliminary data.</text>
</comment>
<feature type="compositionally biased region" description="Polar residues" evidence="4">
    <location>
        <begin position="68"/>
        <end position="81"/>
    </location>
</feature>
<dbReference type="CDD" id="cd18008">
    <property type="entry name" value="DEXDc_SHPRH-like"/>
    <property type="match status" value="1"/>
</dbReference>
<feature type="compositionally biased region" description="Polar residues" evidence="4">
    <location>
        <begin position="107"/>
        <end position="117"/>
    </location>
</feature>
<dbReference type="SMART" id="SM00487">
    <property type="entry name" value="DEXDc"/>
    <property type="match status" value="1"/>
</dbReference>
<dbReference type="GO" id="GO:0008094">
    <property type="term" value="F:ATP-dependent activity, acting on DNA"/>
    <property type="evidence" value="ECO:0007669"/>
    <property type="project" value="TreeGrafter"/>
</dbReference>
<dbReference type="PROSITE" id="PS51194">
    <property type="entry name" value="HELICASE_CTER"/>
    <property type="match status" value="1"/>
</dbReference>
<keyword evidence="3" id="KW-0067">ATP-binding</keyword>
<dbReference type="GO" id="GO:0005524">
    <property type="term" value="F:ATP binding"/>
    <property type="evidence" value="ECO:0007669"/>
    <property type="project" value="UniProtKB-KW"/>
</dbReference>
<dbReference type="PANTHER" id="PTHR45626">
    <property type="entry name" value="TRANSCRIPTION TERMINATION FACTOR 2-RELATED"/>
    <property type="match status" value="1"/>
</dbReference>
<evidence type="ECO:0000313" key="8">
    <source>
        <dbReference type="Proteomes" id="UP000319731"/>
    </source>
</evidence>
<dbReference type="Pfam" id="PF00271">
    <property type="entry name" value="Helicase_C"/>
    <property type="match status" value="1"/>
</dbReference>
<dbReference type="InterPro" id="IPR050628">
    <property type="entry name" value="SNF2_RAD54_helicase_TF"/>
</dbReference>
<sequence>MLSAGKEDDELDIGIATPKKIIKPYSISSSPVDQQESPGYTPKSAGSRSDRTDASPDVRPRQFKGRSSLVSLGSNESTPSKIPSPVKRPTSTTTTPNSKIQPIPVQYSKNNYPNANASPKLPGLYPSSNVSPVSLSNAASSTSLGNQQPRSTPAPRNGAIQSNIGKSTTVKPAAPSPGLAQPTSSRMPQAQQPNKPVVTTWRTTTSTSIPVKQNAPIAPQNQFQGAKYSPRPPEKYMPPMPALKPQPISIPSSSSSLVAPKRVAPTAVARAIISGTVEAGKQQDLRALLESIPDDDPEMRDELVIPELVVKLLRHQVVGINWMKDREEKSKGGMLCDDMGLGKTIQAIGLICSNKPTSQKRRSTLVVSPLSVIKQWEDEILTRCRRGALDVLVHHGPSRTKSASVLKQYDVVITTYDTVSAEFSQKARKKKNDDSSDDKEPNIFTAAPGKESGPLMQVDWFRVILDEGHNIKNHNTQRAKACCALSAERRFLLSGTPLQNNVDDLFSILKFLRIKPCNDLTTFKVYISNPLNRGRSKEALQKVQAILKAIMLRRMKTTLVDGKPLLNLPARDVKLTAYELGGDEREYYLSLETKMQKKLKKYIKAGHVNASNVLAMLLRLRLCCNHPYLVAYEPDNSEDVLATEMKRDGNNDDEADVDGLVNMLGNMDVKTNQCSICLDPIEPESKDKLHCLDCTIRFVSHHGNDSGSKSKNGKNAAMLAELRRAWVSSTKIDELLSTLGQIYREDDSSKTIVFSQFTSMLDIVEIPLGSRGWAFCRYDGSMTSQAREDALKKFRTDPKRRILLISLGCGSVGLNLTCANRIVLLDLWWNPALEQQAIDRVHRIGQTKDVHVVRMTIKETVEERILALQEKKQQLVSAVDGVGKLNKTNVQELISLFSATPKDEADGDGEWEDGEELVCG</sequence>
<protein>
    <recommendedName>
        <fullName evidence="9">Helicase ATP-binding domain-containing protein</fullName>
    </recommendedName>
</protein>
<dbReference type="InterPro" id="IPR001650">
    <property type="entry name" value="Helicase_C-like"/>
</dbReference>
<feature type="region of interest" description="Disordered" evidence="4">
    <location>
        <begin position="213"/>
        <end position="232"/>
    </location>
</feature>
<evidence type="ECO:0000256" key="4">
    <source>
        <dbReference type="SAM" id="MobiDB-lite"/>
    </source>
</evidence>
<keyword evidence="8" id="KW-1185">Reference proteome</keyword>
<dbReference type="InterPro" id="IPR000330">
    <property type="entry name" value="SNF2_N"/>
</dbReference>
<dbReference type="SMART" id="SM00490">
    <property type="entry name" value="HELICc"/>
    <property type="match status" value="1"/>
</dbReference>
<dbReference type="Gene3D" id="3.40.50.300">
    <property type="entry name" value="P-loop containing nucleotide triphosphate hydrolases"/>
    <property type="match status" value="1"/>
</dbReference>
<dbReference type="InterPro" id="IPR038718">
    <property type="entry name" value="SNF2-like_sf"/>
</dbReference>
<dbReference type="GeneID" id="42007036"/>
<dbReference type="InterPro" id="IPR027417">
    <property type="entry name" value="P-loop_NTPase"/>
</dbReference>
<dbReference type="OrthoDB" id="423559at2759"/>
<dbReference type="RefSeq" id="XP_031022287.1">
    <property type="nucleotide sequence ID" value="XM_031171739.1"/>
</dbReference>
<reference evidence="7 8" key="1">
    <citation type="journal article" date="2019" name="Sci. Rep.">
        <title>Comparative genomics of chytrid fungi reveal insights into the obligate biotrophic and pathogenic lifestyle of Synchytrium endobioticum.</title>
        <authorList>
            <person name="van de Vossenberg B.T.L.H."/>
            <person name="Warris S."/>
            <person name="Nguyen H.D.T."/>
            <person name="van Gent-Pelzer M.P.E."/>
            <person name="Joly D.L."/>
            <person name="van de Geest H.C."/>
            <person name="Bonants P.J.M."/>
            <person name="Smith D.S."/>
            <person name="Levesque C.A."/>
            <person name="van der Lee T.A.J."/>
        </authorList>
    </citation>
    <scope>NUCLEOTIDE SEQUENCE [LARGE SCALE GENOMIC DNA]</scope>
    <source>
        <strain evidence="7 8">JEL517</strain>
    </source>
</reference>
<dbReference type="Pfam" id="PF00176">
    <property type="entry name" value="SNF2-rel_dom"/>
    <property type="match status" value="1"/>
</dbReference>
<dbReference type="AlphaFoldDB" id="A0A507BXZ9"/>